<dbReference type="SUPFAM" id="SSF57701">
    <property type="entry name" value="Zn2/Cys6 DNA-binding domain"/>
    <property type="match status" value="1"/>
</dbReference>
<dbReference type="Gene3D" id="4.10.240.10">
    <property type="entry name" value="Zn(2)-C6 fungal-type DNA-binding domain"/>
    <property type="match status" value="1"/>
</dbReference>
<feature type="domain" description="Zn(2)-C6 fungal-type" evidence="2">
    <location>
        <begin position="230"/>
        <end position="260"/>
    </location>
</feature>
<feature type="compositionally biased region" description="Polar residues" evidence="1">
    <location>
        <begin position="362"/>
        <end position="371"/>
    </location>
</feature>
<evidence type="ECO:0000259" key="2">
    <source>
        <dbReference type="PROSITE" id="PS50048"/>
    </source>
</evidence>
<dbReference type="OrthoDB" id="2441642at2759"/>
<dbReference type="GO" id="GO:0000981">
    <property type="term" value="F:DNA-binding transcription factor activity, RNA polymerase II-specific"/>
    <property type="evidence" value="ECO:0007669"/>
    <property type="project" value="InterPro"/>
</dbReference>
<dbReference type="InParanoid" id="A0A0H2RMX9"/>
<dbReference type="PANTHER" id="PTHR47785">
    <property type="entry name" value="ZN(II)2CYS6 TRANSCRIPTION FACTOR (EUROFUNG)-RELATED-RELATED"/>
    <property type="match status" value="1"/>
</dbReference>
<feature type="region of interest" description="Disordered" evidence="1">
    <location>
        <begin position="130"/>
        <end position="183"/>
    </location>
</feature>
<organism evidence="3 4">
    <name type="scientific">Schizopora paradoxa</name>
    <dbReference type="NCBI Taxonomy" id="27342"/>
    <lineage>
        <taxon>Eukaryota</taxon>
        <taxon>Fungi</taxon>
        <taxon>Dikarya</taxon>
        <taxon>Basidiomycota</taxon>
        <taxon>Agaricomycotina</taxon>
        <taxon>Agaricomycetes</taxon>
        <taxon>Hymenochaetales</taxon>
        <taxon>Schizoporaceae</taxon>
        <taxon>Schizopora</taxon>
    </lineage>
</organism>
<feature type="compositionally biased region" description="Acidic residues" evidence="1">
    <location>
        <begin position="174"/>
        <end position="183"/>
    </location>
</feature>
<dbReference type="AlphaFoldDB" id="A0A0H2RMX9"/>
<dbReference type="InterPro" id="IPR036864">
    <property type="entry name" value="Zn2-C6_fun-type_DNA-bd_sf"/>
</dbReference>
<dbReference type="Pfam" id="PF00172">
    <property type="entry name" value="Zn_clus"/>
    <property type="match status" value="1"/>
</dbReference>
<dbReference type="PANTHER" id="PTHR47785:SF1">
    <property type="entry name" value="TRANSCRIPTION FACTOR, PUTATIVE (AFU_ORTHOLOGUE AFUA_5G14530)-RELATED"/>
    <property type="match status" value="1"/>
</dbReference>
<name>A0A0H2RMX9_9AGAM</name>
<evidence type="ECO:0000313" key="3">
    <source>
        <dbReference type="EMBL" id="KLO12922.1"/>
    </source>
</evidence>
<dbReference type="Proteomes" id="UP000053477">
    <property type="component" value="Unassembled WGS sequence"/>
</dbReference>
<dbReference type="InterPro" id="IPR053181">
    <property type="entry name" value="EcdB-like_regulator"/>
</dbReference>
<protein>
    <recommendedName>
        <fullName evidence="2">Zn(2)-C6 fungal-type domain-containing protein</fullName>
    </recommendedName>
</protein>
<dbReference type="SMART" id="SM00066">
    <property type="entry name" value="GAL4"/>
    <property type="match status" value="1"/>
</dbReference>
<feature type="compositionally biased region" description="Acidic residues" evidence="1">
    <location>
        <begin position="273"/>
        <end position="294"/>
    </location>
</feature>
<evidence type="ECO:0000256" key="1">
    <source>
        <dbReference type="SAM" id="MobiDB-lite"/>
    </source>
</evidence>
<keyword evidence="4" id="KW-1185">Reference proteome</keyword>
<dbReference type="PROSITE" id="PS00463">
    <property type="entry name" value="ZN2_CY6_FUNGAL_1"/>
    <property type="match status" value="1"/>
</dbReference>
<accession>A0A0H2RMX9</accession>
<dbReference type="CDD" id="cd00067">
    <property type="entry name" value="GAL4"/>
    <property type="match status" value="1"/>
</dbReference>
<feature type="region of interest" description="Disordered" evidence="1">
    <location>
        <begin position="265"/>
        <end position="392"/>
    </location>
</feature>
<dbReference type="PROSITE" id="PS50048">
    <property type="entry name" value="ZN2_CY6_FUNGAL_2"/>
    <property type="match status" value="1"/>
</dbReference>
<dbReference type="InterPro" id="IPR001138">
    <property type="entry name" value="Zn2Cys6_DnaBD"/>
</dbReference>
<sequence length="593" mass="63965">MVTPLILIPSMASSYPPSEHHPIYHYSTIGSRTTALPLDVQLPTLSGILIPPLSGFAHLLPKTLPLAKKQLAKPQLDRIDTKCAEIESPLSQRIVPYTNSPPPTSTAATLTDSVMSAMGLLTPSTFSEFHTRDDKSMPSSAFDISHASRRGGDSILDSPGSPRSQRVIPSASTGEDDETDAEDAWNLVPYNIAWGPSYYGYKKGTLPGPDGKSIFLRSPTPLKNQRTGQACEKCRERKAKCSGSRPSCARCLARGHTCEYGPEIKKAKHSDSEDSSAGEEDDDDDDSDQQEDVDVLASTSKTSVAKALLAKRPTTSVRKRRNTESGALPSLPPSRRLGVRRHSILNPSRGVTAPTNKKRRVTSYSSQQKLSPASDDQFLQTPDGGSCMSSPFSDSSDAGSFFSLPSYPNSAMSSPLTPQGASQDSYLTVPSFSMSPGAGMVSPMNQDLLCLDTQSLQIVDASHLSTFDTRTADATFYVPQTTFNEGIKTSEAPSASGSLVYHSNFINGMSQISLDMPSLDNNFSGDILGLENTFPSNFDGNYIPRLQVTDFDSSTQSMWPSSAAEPSAPFDELAFLAQLAQLPATIFDFKQEQ</sequence>
<evidence type="ECO:0000313" key="4">
    <source>
        <dbReference type="Proteomes" id="UP000053477"/>
    </source>
</evidence>
<dbReference type="STRING" id="27342.A0A0H2RMX9"/>
<proteinExistence type="predicted"/>
<gene>
    <name evidence="3" type="ORF">SCHPADRAFT_390867</name>
</gene>
<dbReference type="GO" id="GO:0008270">
    <property type="term" value="F:zinc ion binding"/>
    <property type="evidence" value="ECO:0007669"/>
    <property type="project" value="InterPro"/>
</dbReference>
<dbReference type="EMBL" id="KQ085968">
    <property type="protein sequence ID" value="KLO12922.1"/>
    <property type="molecule type" value="Genomic_DNA"/>
</dbReference>
<reference evidence="3 4" key="1">
    <citation type="submission" date="2015-04" db="EMBL/GenBank/DDBJ databases">
        <title>Complete genome sequence of Schizopora paradoxa KUC8140, a cosmopolitan wood degrader in East Asia.</title>
        <authorList>
            <consortium name="DOE Joint Genome Institute"/>
            <person name="Min B."/>
            <person name="Park H."/>
            <person name="Jang Y."/>
            <person name="Kim J.-J."/>
            <person name="Kim K.H."/>
            <person name="Pangilinan J."/>
            <person name="Lipzen A."/>
            <person name="Riley R."/>
            <person name="Grigoriev I.V."/>
            <person name="Spatafora J.W."/>
            <person name="Choi I.-G."/>
        </authorList>
    </citation>
    <scope>NUCLEOTIDE SEQUENCE [LARGE SCALE GENOMIC DNA]</scope>
    <source>
        <strain evidence="3 4">KUC8140</strain>
    </source>
</reference>